<sequence>MSLKNTFGIGLLGLTCPLVLMSQQVKADNVAPATEAISSEAKPQDLNRISIGNFGASLIKSGTWGTSKWDYVQDGNDYVLKFHAGTLAEGSICNINYNDDRSKLTRIEFDKDVVAAEDSSKLFNGLSRLKKIDGLNNLDTTNVTSMASMFAGCASLTTLDLSNFKTSNVRRMSDMFSGCQSLMSLDLSSFNTARVSNMHGMFAFCYFLENLSLKNFNTTKVVDMAYMFHRCNYLTELDLSSFNTSNVTNMESMFFDCNTLTSLDLKSFKLTKLNNMSYMFRGCDNLTSLDIRNFDKALNSFDNIFAGAINLNHIVLGPRTRWGSNVYLPVPEVGTEIPGTDKVVASQTWVATKGYSKGSKYTPQQLVSLTGRDQVTTYDWDSGSNDIEPDYLYEYKTITRTINLHQPDYSVKTDKQEAKIQRTVSVNPDGSLEHGPWSTSQWEQYNVPVIPGYEATQTSVPVQTINESTNDSSVDVYYDLIERLVLIKYFNGDQQVGEQRYVGYIDDVIIPRYRAPRGYDIISNPQALITVDGTNNQVIKVNVKPHTN</sequence>
<dbReference type="PANTHER" id="PTHR24373">
    <property type="entry name" value="SLIT RELATED LEUCINE-RICH REPEAT NEURONAL PROTEIN"/>
    <property type="match status" value="1"/>
</dbReference>
<dbReference type="PANTHER" id="PTHR24373:SF370">
    <property type="entry name" value="FISH-LIPS, ISOFORM E"/>
    <property type="match status" value="1"/>
</dbReference>
<dbReference type="Pfam" id="PF17966">
    <property type="entry name" value="Muc_B2"/>
    <property type="match status" value="1"/>
</dbReference>
<evidence type="ECO:0000259" key="3">
    <source>
        <dbReference type="Pfam" id="PF17966"/>
    </source>
</evidence>
<gene>
    <name evidence="4" type="ORF">XA3_20610</name>
</gene>
<name>A0AAU9DDF5_9LACO</name>
<reference evidence="4 5" key="1">
    <citation type="journal article" date="2023" name="Microbiol. Spectr.">
        <title>Symbiosis of Carpenter Bees with Uncharacterized Lactic Acid Bacteria Showing NAD Auxotrophy.</title>
        <authorList>
            <person name="Kawasaki S."/>
            <person name="Ozawa K."/>
            <person name="Mori T."/>
            <person name="Yamamoto A."/>
            <person name="Ito M."/>
            <person name="Ohkuma M."/>
            <person name="Sakamoto M."/>
            <person name="Matsutani M."/>
        </authorList>
    </citation>
    <scope>NUCLEOTIDE SEQUENCE [LARGE SCALE GENOMIC DNA]</scope>
    <source>
        <strain evidence="4 5">XA3</strain>
    </source>
</reference>
<dbReference type="InterPro" id="IPR005046">
    <property type="entry name" value="DUF285"/>
</dbReference>
<dbReference type="AlphaFoldDB" id="A0AAU9DDF5"/>
<dbReference type="KEGG" id="xap:XA3_20610"/>
<evidence type="ECO:0000313" key="4">
    <source>
        <dbReference type="EMBL" id="BDR59620.1"/>
    </source>
</evidence>
<feature type="chain" id="PRO_5043381241" description="Mub B2-like domain-containing protein" evidence="2">
    <location>
        <begin position="28"/>
        <end position="548"/>
    </location>
</feature>
<feature type="signal peptide" evidence="2">
    <location>
        <begin position="1"/>
        <end position="27"/>
    </location>
</feature>
<dbReference type="InterPro" id="IPR050328">
    <property type="entry name" value="Dev_Immune_Receptor"/>
</dbReference>
<keyword evidence="5" id="KW-1185">Reference proteome</keyword>
<dbReference type="Pfam" id="PF03382">
    <property type="entry name" value="DUF285"/>
    <property type="match status" value="1"/>
</dbReference>
<dbReference type="RefSeq" id="WP_317635406.1">
    <property type="nucleotide sequence ID" value="NZ_AP026802.1"/>
</dbReference>
<evidence type="ECO:0000256" key="2">
    <source>
        <dbReference type="SAM" id="SignalP"/>
    </source>
</evidence>
<dbReference type="EMBL" id="AP026802">
    <property type="protein sequence ID" value="BDR59620.1"/>
    <property type="molecule type" value="Genomic_DNA"/>
</dbReference>
<dbReference type="Gene3D" id="2.60.40.4300">
    <property type="match status" value="1"/>
</dbReference>
<dbReference type="SUPFAM" id="SSF52058">
    <property type="entry name" value="L domain-like"/>
    <property type="match status" value="1"/>
</dbReference>
<feature type="domain" description="Mub B2-like" evidence="3">
    <location>
        <begin position="395"/>
        <end position="479"/>
    </location>
</feature>
<dbReference type="NCBIfam" id="TIGR02167">
    <property type="entry name" value="Liste_lipo_26"/>
    <property type="match status" value="5"/>
</dbReference>
<proteinExistence type="predicted"/>
<accession>A0AAU9DDF5</accession>
<dbReference type="Gene3D" id="3.80.10.10">
    <property type="entry name" value="Ribonuclease Inhibitor"/>
    <property type="match status" value="1"/>
</dbReference>
<dbReference type="InterPro" id="IPR041495">
    <property type="entry name" value="Mub_B2"/>
</dbReference>
<dbReference type="Proteomes" id="UP001321861">
    <property type="component" value="Chromosome"/>
</dbReference>
<dbReference type="InterPro" id="IPR011889">
    <property type="entry name" value="Liste_lipo_26"/>
</dbReference>
<evidence type="ECO:0000313" key="5">
    <source>
        <dbReference type="Proteomes" id="UP001321861"/>
    </source>
</evidence>
<dbReference type="GO" id="GO:0031012">
    <property type="term" value="C:extracellular matrix"/>
    <property type="evidence" value="ECO:0007669"/>
    <property type="project" value="TreeGrafter"/>
</dbReference>
<dbReference type="GO" id="GO:0005615">
    <property type="term" value="C:extracellular space"/>
    <property type="evidence" value="ECO:0007669"/>
    <property type="project" value="TreeGrafter"/>
</dbReference>
<dbReference type="InterPro" id="IPR032675">
    <property type="entry name" value="LRR_dom_sf"/>
</dbReference>
<protein>
    <recommendedName>
        <fullName evidence="3">Mub B2-like domain-containing protein</fullName>
    </recommendedName>
</protein>
<organism evidence="4 5">
    <name type="scientific">Xylocopilactobacillus apicola</name>
    <dbReference type="NCBI Taxonomy" id="2932184"/>
    <lineage>
        <taxon>Bacteria</taxon>
        <taxon>Bacillati</taxon>
        <taxon>Bacillota</taxon>
        <taxon>Bacilli</taxon>
        <taxon>Lactobacillales</taxon>
        <taxon>Lactobacillaceae</taxon>
        <taxon>Xylocopilactobacillus</taxon>
    </lineage>
</organism>
<evidence type="ECO:0000256" key="1">
    <source>
        <dbReference type="ARBA" id="ARBA00022729"/>
    </source>
</evidence>
<keyword evidence="1 2" id="KW-0732">Signal</keyword>